<dbReference type="Pfam" id="PF13229">
    <property type="entry name" value="Beta_helix"/>
    <property type="match status" value="1"/>
</dbReference>
<dbReference type="InterPro" id="IPR012334">
    <property type="entry name" value="Pectin_lyas_fold"/>
</dbReference>
<dbReference type="Gene3D" id="2.160.20.10">
    <property type="entry name" value="Single-stranded right-handed beta-helix, Pectin lyase-like"/>
    <property type="match status" value="1"/>
</dbReference>
<dbReference type="InterPro" id="IPR006626">
    <property type="entry name" value="PbH1"/>
</dbReference>
<dbReference type="Proteomes" id="UP000198582">
    <property type="component" value="Unassembled WGS sequence"/>
</dbReference>
<dbReference type="InterPro" id="IPR011050">
    <property type="entry name" value="Pectin_lyase_fold/virulence"/>
</dbReference>
<dbReference type="InterPro" id="IPR039448">
    <property type="entry name" value="Beta_helix"/>
</dbReference>
<dbReference type="SMART" id="SM00710">
    <property type="entry name" value="PbH1"/>
    <property type="match status" value="6"/>
</dbReference>
<evidence type="ECO:0000313" key="4">
    <source>
        <dbReference type="Proteomes" id="UP000198582"/>
    </source>
</evidence>
<accession>A0A1H8XP73</accession>
<keyword evidence="1" id="KW-0732">Signal</keyword>
<dbReference type="SUPFAM" id="SSF51126">
    <property type="entry name" value="Pectin lyase-like"/>
    <property type="match status" value="1"/>
</dbReference>
<keyword evidence="4" id="KW-1185">Reference proteome</keyword>
<evidence type="ECO:0000256" key="1">
    <source>
        <dbReference type="SAM" id="SignalP"/>
    </source>
</evidence>
<evidence type="ECO:0000313" key="3">
    <source>
        <dbReference type="EMBL" id="SEP41914.1"/>
    </source>
</evidence>
<feature type="signal peptide" evidence="1">
    <location>
        <begin position="1"/>
        <end position="20"/>
    </location>
</feature>
<name>A0A1H8XP73_9PSEU</name>
<dbReference type="PROSITE" id="PS51257">
    <property type="entry name" value="PROKAR_LIPOPROTEIN"/>
    <property type="match status" value="1"/>
</dbReference>
<gene>
    <name evidence="3" type="ORF">SAMN04489732_108234</name>
</gene>
<feature type="chain" id="PRO_5038857798" evidence="1">
    <location>
        <begin position="21"/>
        <end position="509"/>
    </location>
</feature>
<evidence type="ECO:0000259" key="2">
    <source>
        <dbReference type="Pfam" id="PF13229"/>
    </source>
</evidence>
<proteinExistence type="predicted"/>
<dbReference type="EMBL" id="FOEF01000008">
    <property type="protein sequence ID" value="SEP41914.1"/>
    <property type="molecule type" value="Genomic_DNA"/>
</dbReference>
<dbReference type="OrthoDB" id="3491333at2"/>
<organism evidence="3 4">
    <name type="scientific">Amycolatopsis saalfeldensis</name>
    <dbReference type="NCBI Taxonomy" id="394193"/>
    <lineage>
        <taxon>Bacteria</taxon>
        <taxon>Bacillati</taxon>
        <taxon>Actinomycetota</taxon>
        <taxon>Actinomycetes</taxon>
        <taxon>Pseudonocardiales</taxon>
        <taxon>Pseudonocardiaceae</taxon>
        <taxon>Amycolatopsis</taxon>
    </lineage>
</organism>
<reference evidence="3 4" key="1">
    <citation type="submission" date="2016-10" db="EMBL/GenBank/DDBJ databases">
        <authorList>
            <person name="de Groot N.N."/>
        </authorList>
    </citation>
    <scope>NUCLEOTIDE SEQUENCE [LARGE SCALE GENOMIC DNA]</scope>
    <source>
        <strain evidence="3 4">DSM 44993</strain>
    </source>
</reference>
<dbReference type="AlphaFoldDB" id="A0A1H8XP73"/>
<protein>
    <submittedName>
        <fullName evidence="3">Right handed beta helix region</fullName>
    </submittedName>
</protein>
<sequence>MRLTSRLALLLGALCPLVLAGCSGAPDEDPASSQVAATSAAPDGPVAAVCDKLPPGPATAPAGAVTVDPAVPDDLATKTKDSPPGTTFWLEPGAHHLGDDRFDQVQPKDGDTYVGAPGAVLDGRRVNQYAFTGHAKNVKIQSLTVQGFTAPRDEGVVNHDSGDGWLIQHTTVQDNDGAGLMAGAKQQVLDNCLRRNGQYGMNAFSGDGDITGLVVRGNEITGNNTGDWEKKVDGCGCTGGIKFWAVNGADVVGNWVHDNRGTGLWADTNDNDFLIEGNLIEDNDSSAITYETSYNAVIRNNTLRRNNLVDGRAYTDRGDTFPVATIYLSESGGEPRVQARTSKLEVYGNVLENNWNGITLWENADRFCNSPANTSSGVCTRLVPDTAKCAAPAIAQKPLYDDCRWKTQRVDVHNNRFVLDPAVVGCQETCARMGLLSNFGTYPDWSPYMGDVVQTAITQSQGNTWHDNAYTGPWTFIAGDQSHILGIGEWEGAPYDQDARTTYQRGGGG</sequence>
<feature type="domain" description="Right handed beta helix" evidence="2">
    <location>
        <begin position="159"/>
        <end position="307"/>
    </location>
</feature>
<dbReference type="STRING" id="394193.SAMN04489732_108234"/>